<keyword evidence="1" id="KW-0472">Membrane</keyword>
<organism evidence="2 3">
    <name type="scientific">Mycolicibacterium anyangense</name>
    <dbReference type="NCBI Taxonomy" id="1431246"/>
    <lineage>
        <taxon>Bacteria</taxon>
        <taxon>Bacillati</taxon>
        <taxon>Actinomycetota</taxon>
        <taxon>Actinomycetes</taxon>
        <taxon>Mycobacteriales</taxon>
        <taxon>Mycobacteriaceae</taxon>
        <taxon>Mycolicibacterium</taxon>
    </lineage>
</organism>
<keyword evidence="1" id="KW-0812">Transmembrane</keyword>
<evidence type="ECO:0000313" key="2">
    <source>
        <dbReference type="EMBL" id="BBZ78633.1"/>
    </source>
</evidence>
<keyword evidence="3" id="KW-1185">Reference proteome</keyword>
<sequence>MAEPEEPSQKPGAYTRLLAFLYGRGLIWKAAKVHYWVTAVASTCGAWWLLTAAAEVTGIAISVRIVMAMVLGVFAVSFVALARSVDRLPPDDDDSERDA</sequence>
<dbReference type="RefSeq" id="WP_163805752.1">
    <property type="nucleotide sequence ID" value="NZ_AP022620.1"/>
</dbReference>
<name>A0A6N4WE15_9MYCO</name>
<reference evidence="2 3" key="1">
    <citation type="journal article" date="2019" name="Emerg. Microbes Infect.">
        <title>Comprehensive subspecies identification of 175 nontuberculous mycobacteria species based on 7547 genomic profiles.</title>
        <authorList>
            <person name="Matsumoto Y."/>
            <person name="Kinjo T."/>
            <person name="Motooka D."/>
            <person name="Nabeya D."/>
            <person name="Jung N."/>
            <person name="Uechi K."/>
            <person name="Horii T."/>
            <person name="Iida T."/>
            <person name="Fujita J."/>
            <person name="Nakamura S."/>
        </authorList>
    </citation>
    <scope>NUCLEOTIDE SEQUENCE [LARGE SCALE GENOMIC DNA]</scope>
    <source>
        <strain evidence="2 3">JCM 30275</strain>
    </source>
</reference>
<evidence type="ECO:0000313" key="3">
    <source>
        <dbReference type="Proteomes" id="UP000467249"/>
    </source>
</evidence>
<evidence type="ECO:0000256" key="1">
    <source>
        <dbReference type="SAM" id="Phobius"/>
    </source>
</evidence>
<accession>A0A6N4WE15</accession>
<proteinExistence type="predicted"/>
<dbReference type="Proteomes" id="UP000467249">
    <property type="component" value="Chromosome"/>
</dbReference>
<feature type="transmembrane region" description="Helical" evidence="1">
    <location>
        <begin position="56"/>
        <end position="81"/>
    </location>
</feature>
<gene>
    <name evidence="2" type="ORF">MANY_39700</name>
</gene>
<keyword evidence="1" id="KW-1133">Transmembrane helix</keyword>
<dbReference type="AlphaFoldDB" id="A0A6N4WE15"/>
<feature type="transmembrane region" description="Helical" evidence="1">
    <location>
        <begin position="33"/>
        <end position="50"/>
    </location>
</feature>
<dbReference type="KEGG" id="many:MANY_39700"/>
<dbReference type="EMBL" id="AP022620">
    <property type="protein sequence ID" value="BBZ78633.1"/>
    <property type="molecule type" value="Genomic_DNA"/>
</dbReference>
<protein>
    <submittedName>
        <fullName evidence="2">Uncharacterized protein</fullName>
    </submittedName>
</protein>